<accession>A7I5T4</accession>
<gene>
    <name evidence="2" type="ordered locus">Mboo_0577</name>
</gene>
<evidence type="ECO:0000313" key="2">
    <source>
        <dbReference type="EMBL" id="ABS55095.1"/>
    </source>
</evidence>
<dbReference type="AlphaFoldDB" id="A7I5T4"/>
<organism evidence="2 3">
    <name type="scientific">Methanoregula boonei (strain DSM 21154 / JCM 14090 / 6A8)</name>
    <dbReference type="NCBI Taxonomy" id="456442"/>
    <lineage>
        <taxon>Archaea</taxon>
        <taxon>Methanobacteriati</taxon>
        <taxon>Methanobacteriota</taxon>
        <taxon>Stenosarchaea group</taxon>
        <taxon>Methanomicrobia</taxon>
        <taxon>Methanomicrobiales</taxon>
        <taxon>Methanoregulaceae</taxon>
        <taxon>Methanoregula</taxon>
    </lineage>
</organism>
<dbReference type="STRING" id="456442.Mboo_0577"/>
<protein>
    <submittedName>
        <fullName evidence="2">Uncharacterized protein</fullName>
    </submittedName>
</protein>
<dbReference type="KEGG" id="mbn:Mboo_0577"/>
<dbReference type="EMBL" id="CP000780">
    <property type="protein sequence ID" value="ABS55095.1"/>
    <property type="molecule type" value="Genomic_DNA"/>
</dbReference>
<name>A7I5T4_METB6</name>
<evidence type="ECO:0000313" key="3">
    <source>
        <dbReference type="Proteomes" id="UP000002408"/>
    </source>
</evidence>
<dbReference type="Proteomes" id="UP000002408">
    <property type="component" value="Chromosome"/>
</dbReference>
<evidence type="ECO:0000256" key="1">
    <source>
        <dbReference type="SAM" id="MobiDB-lite"/>
    </source>
</evidence>
<feature type="region of interest" description="Disordered" evidence="1">
    <location>
        <begin position="1"/>
        <end position="49"/>
    </location>
</feature>
<proteinExistence type="predicted"/>
<reference evidence="3" key="1">
    <citation type="journal article" date="2015" name="Microbiology">
        <title>Genome of Methanoregula boonei 6A8 reveals adaptations to oligotrophic peatland environments.</title>
        <authorList>
            <person name="Braeuer S."/>
            <person name="Cadillo-Quiroz H."/>
            <person name="Kyrpides N."/>
            <person name="Woyke T."/>
            <person name="Goodwin L."/>
            <person name="Detter C."/>
            <person name="Podell S."/>
            <person name="Yavitt J.B."/>
            <person name="Zinder S.H."/>
        </authorList>
    </citation>
    <scope>NUCLEOTIDE SEQUENCE [LARGE SCALE GENOMIC DNA]</scope>
    <source>
        <strain evidence="3">DSM 21154 / JCM 14090 / 6A8</strain>
    </source>
</reference>
<dbReference type="HOGENOM" id="CLU_2629686_0_0_2"/>
<keyword evidence="3" id="KW-1185">Reference proteome</keyword>
<sequence>MYTKKVNIGRAGPGPREKRETAQVPKITGGGGGGGYPLPLIRKKPGHPPPFKYKKRAIRIFQNNPNISHSRRRFHAK</sequence>